<evidence type="ECO:0000313" key="1">
    <source>
        <dbReference type="EMBL" id="MEQ2213411.1"/>
    </source>
</evidence>
<organism evidence="1 2">
    <name type="scientific">Xenoophorus captivus</name>
    <dbReference type="NCBI Taxonomy" id="1517983"/>
    <lineage>
        <taxon>Eukaryota</taxon>
        <taxon>Metazoa</taxon>
        <taxon>Chordata</taxon>
        <taxon>Craniata</taxon>
        <taxon>Vertebrata</taxon>
        <taxon>Euteleostomi</taxon>
        <taxon>Actinopterygii</taxon>
        <taxon>Neopterygii</taxon>
        <taxon>Teleostei</taxon>
        <taxon>Neoteleostei</taxon>
        <taxon>Acanthomorphata</taxon>
        <taxon>Ovalentaria</taxon>
        <taxon>Atherinomorphae</taxon>
        <taxon>Cyprinodontiformes</taxon>
        <taxon>Goodeidae</taxon>
        <taxon>Xenoophorus</taxon>
    </lineage>
</organism>
<evidence type="ECO:0000313" key="2">
    <source>
        <dbReference type="Proteomes" id="UP001434883"/>
    </source>
</evidence>
<dbReference type="Proteomes" id="UP001434883">
    <property type="component" value="Unassembled WGS sequence"/>
</dbReference>
<dbReference type="PANTHER" id="PTHR34415">
    <property type="entry name" value="INTEGRASE CATALYTIC DOMAIN-CONTAINING PROTEIN"/>
    <property type="match status" value="1"/>
</dbReference>
<reference evidence="1 2" key="1">
    <citation type="submission" date="2021-06" db="EMBL/GenBank/DDBJ databases">
        <authorList>
            <person name="Palmer J.M."/>
        </authorList>
    </citation>
    <scope>NUCLEOTIDE SEQUENCE [LARGE SCALE GENOMIC DNA]</scope>
    <source>
        <strain evidence="1 2">XC_2019</strain>
        <tissue evidence="1">Muscle</tissue>
    </source>
</reference>
<keyword evidence="2" id="KW-1185">Reference proteome</keyword>
<gene>
    <name evidence="1" type="ORF">XENOCAPTIV_014632</name>
</gene>
<name>A0ABV0S0I3_9TELE</name>
<accession>A0ABV0S0I3</accession>
<dbReference type="PANTHER" id="PTHR34415:SF1">
    <property type="entry name" value="INTEGRASE CATALYTIC DOMAIN-CONTAINING PROTEIN"/>
    <property type="match status" value="1"/>
</dbReference>
<protein>
    <submittedName>
        <fullName evidence="1">Uncharacterized protein</fullName>
    </submittedName>
</protein>
<proteinExistence type="predicted"/>
<comment type="caution">
    <text evidence="1">The sequence shown here is derived from an EMBL/GenBank/DDBJ whole genome shotgun (WGS) entry which is preliminary data.</text>
</comment>
<dbReference type="EMBL" id="JAHRIN010061845">
    <property type="protein sequence ID" value="MEQ2213411.1"/>
    <property type="molecule type" value="Genomic_DNA"/>
</dbReference>
<sequence>MEFIKNYAEDHAIMLPGRHPGHRDWHVKLLPIHVSKGSVWHRYLKSAKELGERAICKSSFKALWTQLLPHIRSCRPHADLCWPCQQNNDQLIRSANLPEERKTAAIKKQQDHLQLVQKERAVYNELTAACKKTCDNYQLSIGPSPPSSKKIRMDYSFDFAQQVFVPHCTFFSYNVKT</sequence>